<evidence type="ECO:0000313" key="2">
    <source>
        <dbReference type="EMBL" id="NEE23694.1"/>
    </source>
</evidence>
<evidence type="ECO:0000259" key="1">
    <source>
        <dbReference type="Pfam" id="PF18299"/>
    </source>
</evidence>
<dbReference type="InterPro" id="IPR041261">
    <property type="entry name" value="R2K_2"/>
</dbReference>
<reference evidence="2" key="1">
    <citation type="submission" date="2020-01" db="EMBL/GenBank/DDBJ databases">
        <title>Insect and environment-associated Actinomycetes.</title>
        <authorList>
            <person name="Currrie C."/>
            <person name="Chevrette M."/>
            <person name="Carlson C."/>
            <person name="Stubbendieck R."/>
            <person name="Wendt-Pienkowski E."/>
        </authorList>
    </citation>
    <scope>NUCLEOTIDE SEQUENCE</scope>
    <source>
        <strain evidence="2">SID7499</strain>
    </source>
</reference>
<accession>A0A6G3Y1E0</accession>
<comment type="caution">
    <text evidence="2">The sequence shown here is derived from an EMBL/GenBank/DDBJ whole genome shotgun (WGS) entry which is preliminary data.</text>
</comment>
<dbReference type="EMBL" id="JAAGMN010010475">
    <property type="protein sequence ID" value="NEE23694.1"/>
    <property type="molecule type" value="Genomic_DNA"/>
</dbReference>
<proteinExistence type="predicted"/>
<gene>
    <name evidence="2" type="ORF">G3M58_96735</name>
</gene>
<dbReference type="AlphaFoldDB" id="A0A6G3Y1E0"/>
<protein>
    <submittedName>
        <fullName evidence="2">DUF4343 domain-containing protein</fullName>
    </submittedName>
</protein>
<sequence length="81" mass="8552">EECGHTLPGGVVVDIGRMSRPGRTAGWAVVEANMAWFSTVYAADPDRALDVVLRSAGPGSLVRERDLTFRRARPAGPASSG</sequence>
<feature type="non-terminal residue" evidence="2">
    <location>
        <position position="1"/>
    </location>
</feature>
<organism evidence="2">
    <name type="scientific">Streptomyces sp. SID7499</name>
    <dbReference type="NCBI Taxonomy" id="2706086"/>
    <lineage>
        <taxon>Bacteria</taxon>
        <taxon>Bacillati</taxon>
        <taxon>Actinomycetota</taxon>
        <taxon>Actinomycetes</taxon>
        <taxon>Kitasatosporales</taxon>
        <taxon>Streptomycetaceae</taxon>
        <taxon>Streptomyces</taxon>
    </lineage>
</organism>
<feature type="domain" description="ATP-grasp" evidence="1">
    <location>
        <begin position="3"/>
        <end position="51"/>
    </location>
</feature>
<name>A0A6G3Y1E0_9ACTN</name>
<dbReference type="Pfam" id="PF18299">
    <property type="entry name" value="R2K_2"/>
    <property type="match status" value="1"/>
</dbReference>